<keyword evidence="1" id="KW-0472">Membrane</keyword>
<name>A0A8D8V9S1_9HEMI</name>
<dbReference type="EMBL" id="HBUF01362454">
    <property type="protein sequence ID" value="CAG6721631.1"/>
    <property type="molecule type" value="Transcribed_RNA"/>
</dbReference>
<keyword evidence="1" id="KW-1133">Transmembrane helix</keyword>
<evidence type="ECO:0000256" key="1">
    <source>
        <dbReference type="SAM" id="Phobius"/>
    </source>
</evidence>
<sequence>MVVMVAEVNTVVEVDERRGFGVTLQGVGGLLLTRLGLRMKRTFQSLCSLIVPRSCFIPLHLLLVLIISLLKLVRSDSTIIITVVFIFRFIPSFITVSVFTVFVTIVDPIGGGFSPCVHTNGFHIMVDSFTQSWLQYYIPCVHTSGFHIMVD</sequence>
<dbReference type="EMBL" id="HBUF01362451">
    <property type="protein sequence ID" value="CAG6721628.1"/>
    <property type="molecule type" value="Transcribed_RNA"/>
</dbReference>
<evidence type="ECO:0000313" key="2">
    <source>
        <dbReference type="EMBL" id="CAG6721630.1"/>
    </source>
</evidence>
<feature type="transmembrane region" description="Helical" evidence="1">
    <location>
        <begin position="79"/>
        <end position="105"/>
    </location>
</feature>
<protein>
    <recommendedName>
        <fullName evidence="3">Transmembrane protein</fullName>
    </recommendedName>
</protein>
<dbReference type="AlphaFoldDB" id="A0A8D8V9S1"/>
<reference evidence="2" key="1">
    <citation type="submission" date="2021-05" db="EMBL/GenBank/DDBJ databases">
        <authorList>
            <person name="Alioto T."/>
            <person name="Alioto T."/>
            <person name="Gomez Garrido J."/>
        </authorList>
    </citation>
    <scope>NUCLEOTIDE SEQUENCE</scope>
</reference>
<dbReference type="EMBL" id="HBUF01362453">
    <property type="protein sequence ID" value="CAG6721630.1"/>
    <property type="molecule type" value="Transcribed_RNA"/>
</dbReference>
<proteinExistence type="predicted"/>
<organism evidence="2">
    <name type="scientific">Cacopsylla melanoneura</name>
    <dbReference type="NCBI Taxonomy" id="428564"/>
    <lineage>
        <taxon>Eukaryota</taxon>
        <taxon>Metazoa</taxon>
        <taxon>Ecdysozoa</taxon>
        <taxon>Arthropoda</taxon>
        <taxon>Hexapoda</taxon>
        <taxon>Insecta</taxon>
        <taxon>Pterygota</taxon>
        <taxon>Neoptera</taxon>
        <taxon>Paraneoptera</taxon>
        <taxon>Hemiptera</taxon>
        <taxon>Sternorrhyncha</taxon>
        <taxon>Psylloidea</taxon>
        <taxon>Psyllidae</taxon>
        <taxon>Psyllinae</taxon>
        <taxon>Cacopsylla</taxon>
    </lineage>
</organism>
<evidence type="ECO:0008006" key="3">
    <source>
        <dbReference type="Google" id="ProtNLM"/>
    </source>
</evidence>
<feature type="transmembrane region" description="Helical" evidence="1">
    <location>
        <begin position="49"/>
        <end position="73"/>
    </location>
</feature>
<keyword evidence="1" id="KW-0812">Transmembrane</keyword>
<dbReference type="EMBL" id="HBUF01362452">
    <property type="protein sequence ID" value="CAG6721629.1"/>
    <property type="molecule type" value="Transcribed_RNA"/>
</dbReference>
<accession>A0A8D8V9S1</accession>